<sequence length="197" mass="22409">MLYIALPCDVRIQLRACAGETKWIARVKMIYEILGPWGEFNDLKNDDNNSLARCLPCRLHFQGTNEYASDQRADDHRYPGTFVIPEESPVHCRSFGKKLYISWRGKWADGEESGPVNSHSPRNRRQLNYQYHQTYFVRTKAVHGTAHKSSDTVITTPHRSGIPSSAVTAHFVTTVLAGREHVAAREIVKLHGKIRLP</sequence>
<gene>
    <name evidence="1" type="ORF">EVAR_57681_1</name>
</gene>
<reference evidence="1 2" key="1">
    <citation type="journal article" date="2019" name="Commun. Biol.">
        <title>The bagworm genome reveals a unique fibroin gene that provides high tensile strength.</title>
        <authorList>
            <person name="Kono N."/>
            <person name="Nakamura H."/>
            <person name="Ohtoshi R."/>
            <person name="Tomita M."/>
            <person name="Numata K."/>
            <person name="Arakawa K."/>
        </authorList>
    </citation>
    <scope>NUCLEOTIDE SEQUENCE [LARGE SCALE GENOMIC DNA]</scope>
</reference>
<proteinExistence type="predicted"/>
<comment type="caution">
    <text evidence="1">The sequence shown here is derived from an EMBL/GenBank/DDBJ whole genome shotgun (WGS) entry which is preliminary data.</text>
</comment>
<evidence type="ECO:0000313" key="2">
    <source>
        <dbReference type="Proteomes" id="UP000299102"/>
    </source>
</evidence>
<evidence type="ECO:0000313" key="1">
    <source>
        <dbReference type="EMBL" id="GBP77000.1"/>
    </source>
</evidence>
<dbReference type="AlphaFoldDB" id="A0A4C1YPE5"/>
<dbReference type="EMBL" id="BGZK01001313">
    <property type="protein sequence ID" value="GBP77000.1"/>
    <property type="molecule type" value="Genomic_DNA"/>
</dbReference>
<organism evidence="1 2">
    <name type="scientific">Eumeta variegata</name>
    <name type="common">Bagworm moth</name>
    <name type="synonym">Eumeta japonica</name>
    <dbReference type="NCBI Taxonomy" id="151549"/>
    <lineage>
        <taxon>Eukaryota</taxon>
        <taxon>Metazoa</taxon>
        <taxon>Ecdysozoa</taxon>
        <taxon>Arthropoda</taxon>
        <taxon>Hexapoda</taxon>
        <taxon>Insecta</taxon>
        <taxon>Pterygota</taxon>
        <taxon>Neoptera</taxon>
        <taxon>Endopterygota</taxon>
        <taxon>Lepidoptera</taxon>
        <taxon>Glossata</taxon>
        <taxon>Ditrysia</taxon>
        <taxon>Tineoidea</taxon>
        <taxon>Psychidae</taxon>
        <taxon>Oiketicinae</taxon>
        <taxon>Eumeta</taxon>
    </lineage>
</organism>
<keyword evidence="2" id="KW-1185">Reference proteome</keyword>
<name>A0A4C1YPE5_EUMVA</name>
<protein>
    <submittedName>
        <fullName evidence="1">Uncharacterized protein</fullName>
    </submittedName>
</protein>
<accession>A0A4C1YPE5</accession>
<dbReference type="Proteomes" id="UP000299102">
    <property type="component" value="Unassembled WGS sequence"/>
</dbReference>